<evidence type="ECO:0000313" key="6">
    <source>
        <dbReference type="EMBL" id="SHE45468.1"/>
    </source>
</evidence>
<gene>
    <name evidence="6" type="ORF">SAMN02745784_00745</name>
</gene>
<dbReference type="InterPro" id="IPR017896">
    <property type="entry name" value="4Fe4S_Fe-S-bd"/>
</dbReference>
<dbReference type="Gene3D" id="3.30.70.20">
    <property type="match status" value="2"/>
</dbReference>
<feature type="domain" description="4Fe-4S ferredoxin-type" evidence="5">
    <location>
        <begin position="4"/>
        <end position="33"/>
    </location>
</feature>
<evidence type="ECO:0000256" key="2">
    <source>
        <dbReference type="ARBA" id="ARBA00022723"/>
    </source>
</evidence>
<dbReference type="InterPro" id="IPR017900">
    <property type="entry name" value="4Fe4S_Fe_S_CS"/>
</dbReference>
<dbReference type="Proteomes" id="UP000184114">
    <property type="component" value="Unassembled WGS sequence"/>
</dbReference>
<dbReference type="AlphaFoldDB" id="A0A1M4TM01"/>
<dbReference type="PANTHER" id="PTHR43177:SF3">
    <property type="entry name" value="PROTEIN NRFC HOMOLOG"/>
    <property type="match status" value="1"/>
</dbReference>
<feature type="domain" description="4Fe-4S ferredoxin-type" evidence="5">
    <location>
        <begin position="81"/>
        <end position="110"/>
    </location>
</feature>
<dbReference type="Pfam" id="PF13247">
    <property type="entry name" value="Fer4_11"/>
    <property type="match status" value="1"/>
</dbReference>
<reference evidence="7" key="1">
    <citation type="submission" date="2016-11" db="EMBL/GenBank/DDBJ databases">
        <authorList>
            <person name="Varghese N."/>
            <person name="Submissions S."/>
        </authorList>
    </citation>
    <scope>NUCLEOTIDE SEQUENCE [LARGE SCALE GENOMIC DNA]</scope>
    <source>
        <strain evidence="7">DSM 18095</strain>
    </source>
</reference>
<keyword evidence="7" id="KW-1185">Reference proteome</keyword>
<dbReference type="GO" id="GO:0051539">
    <property type="term" value="F:4 iron, 4 sulfur cluster binding"/>
    <property type="evidence" value="ECO:0007669"/>
    <property type="project" value="UniProtKB-KW"/>
</dbReference>
<dbReference type="RefSeq" id="WP_072973244.1">
    <property type="nucleotide sequence ID" value="NZ_FQTY01000002.1"/>
</dbReference>
<evidence type="ECO:0000256" key="3">
    <source>
        <dbReference type="ARBA" id="ARBA00023004"/>
    </source>
</evidence>
<dbReference type="SUPFAM" id="SSF54862">
    <property type="entry name" value="4Fe-4S ferredoxins"/>
    <property type="match status" value="1"/>
</dbReference>
<keyword evidence="2" id="KW-0479">Metal-binding</keyword>
<dbReference type="STRING" id="1123404.SAMN02745784_00745"/>
<evidence type="ECO:0000259" key="5">
    <source>
        <dbReference type="PROSITE" id="PS51379"/>
    </source>
</evidence>
<evidence type="ECO:0000256" key="4">
    <source>
        <dbReference type="ARBA" id="ARBA00023014"/>
    </source>
</evidence>
<dbReference type="PANTHER" id="PTHR43177">
    <property type="entry name" value="PROTEIN NRFC"/>
    <property type="match status" value="1"/>
</dbReference>
<keyword evidence="3" id="KW-0408">Iron</keyword>
<proteinExistence type="predicted"/>
<accession>A0A1M4TM01</accession>
<keyword evidence="4" id="KW-0411">Iron-sulfur</keyword>
<dbReference type="CDD" id="cd10551">
    <property type="entry name" value="PsrB"/>
    <property type="match status" value="1"/>
</dbReference>
<dbReference type="GeneID" id="90996411"/>
<protein>
    <submittedName>
        <fullName evidence="6">Tetrathionate reductase subunit B</fullName>
    </submittedName>
</protein>
<dbReference type="Pfam" id="PF12797">
    <property type="entry name" value="Fer4_2"/>
    <property type="match status" value="1"/>
</dbReference>
<dbReference type="EMBL" id="FQTY01000002">
    <property type="protein sequence ID" value="SHE45468.1"/>
    <property type="molecule type" value="Genomic_DNA"/>
</dbReference>
<evidence type="ECO:0000313" key="7">
    <source>
        <dbReference type="Proteomes" id="UP000184114"/>
    </source>
</evidence>
<dbReference type="InterPro" id="IPR050954">
    <property type="entry name" value="ET_IronSulfur_Cluster-Binding"/>
</dbReference>
<dbReference type="PROSITE" id="PS00198">
    <property type="entry name" value="4FE4S_FER_1"/>
    <property type="match status" value="1"/>
</dbReference>
<dbReference type="GO" id="GO:0046872">
    <property type="term" value="F:metal ion binding"/>
    <property type="evidence" value="ECO:0007669"/>
    <property type="project" value="UniProtKB-KW"/>
</dbReference>
<organism evidence="6 7">
    <name type="scientific">Tissierella praeacuta DSM 18095</name>
    <dbReference type="NCBI Taxonomy" id="1123404"/>
    <lineage>
        <taxon>Bacteria</taxon>
        <taxon>Bacillati</taxon>
        <taxon>Bacillota</taxon>
        <taxon>Tissierellia</taxon>
        <taxon>Tissierellales</taxon>
        <taxon>Tissierellaceae</taxon>
        <taxon>Tissierella</taxon>
    </lineage>
</organism>
<keyword evidence="1" id="KW-0004">4Fe-4S</keyword>
<dbReference type="PROSITE" id="PS51379">
    <property type="entry name" value="4FE4S_FER_2"/>
    <property type="match status" value="2"/>
</dbReference>
<sequence length="197" mass="21791">MKRYGMVIDLERCVGCHACTVSCKMENDVPEGCFNTWVEEWDTGEYPQVSRVKLPKLCNHCIDAPCIKACPVKATYHVKGGIVVVDEEKCIGCGACVAACPYDARYMNNETKKVGKCTFCIQRAEAGLLPACVSTCISHARFFGDLYDPESEVSKMIEENKAKGLKEELNLDLAVTYIGLDKALKDGEPEERYQGGK</sequence>
<name>A0A1M4TM01_9FIRM</name>
<evidence type="ECO:0000256" key="1">
    <source>
        <dbReference type="ARBA" id="ARBA00022485"/>
    </source>
</evidence>